<evidence type="ECO:0000313" key="9">
    <source>
        <dbReference type="EMBL" id="KAL0271748.1"/>
    </source>
</evidence>
<evidence type="ECO:0000256" key="1">
    <source>
        <dbReference type="ARBA" id="ARBA00004239"/>
    </source>
</evidence>
<dbReference type="InterPro" id="IPR029062">
    <property type="entry name" value="Class_I_gatase-like"/>
</dbReference>
<keyword evidence="3" id="KW-0964">Secreted</keyword>
<dbReference type="InterPro" id="IPR015527">
    <property type="entry name" value="Pept_C26_g-glut_hydrolase"/>
</dbReference>
<feature type="signal peptide" evidence="8">
    <location>
        <begin position="1"/>
        <end position="22"/>
    </location>
</feature>
<accession>A0AAW2HPI3</accession>
<evidence type="ECO:0000256" key="8">
    <source>
        <dbReference type="SAM" id="SignalP"/>
    </source>
</evidence>
<name>A0AAW2HPI3_9NEOP</name>
<reference evidence="9" key="1">
    <citation type="journal article" date="2024" name="Gigascience">
        <title>Chromosome-level genome of the poultry shaft louse Menopon gallinae provides insight into the host-switching and adaptive evolution of parasitic lice.</title>
        <authorList>
            <person name="Xu Y."/>
            <person name="Ma L."/>
            <person name="Liu S."/>
            <person name="Liang Y."/>
            <person name="Liu Q."/>
            <person name="He Z."/>
            <person name="Tian L."/>
            <person name="Duan Y."/>
            <person name="Cai W."/>
            <person name="Li H."/>
            <person name="Song F."/>
        </authorList>
    </citation>
    <scope>NUCLEOTIDE SEQUENCE</scope>
    <source>
        <strain evidence="9">Cailab_2023a</strain>
    </source>
</reference>
<feature type="active site" description="Proton donor" evidence="6">
    <location>
        <position position="252"/>
    </location>
</feature>
<dbReference type="GO" id="GO:0005576">
    <property type="term" value="C:extracellular region"/>
    <property type="evidence" value="ECO:0007669"/>
    <property type="project" value="UniProtKB-SubCell"/>
</dbReference>
<evidence type="ECO:0000256" key="3">
    <source>
        <dbReference type="ARBA" id="ARBA00022525"/>
    </source>
</evidence>
<dbReference type="GO" id="GO:0034722">
    <property type="term" value="F:gamma-glutamyl-peptidase activity"/>
    <property type="evidence" value="ECO:0007669"/>
    <property type="project" value="UniProtKB-UniRule"/>
</dbReference>
<evidence type="ECO:0000256" key="7">
    <source>
        <dbReference type="PROSITE-ProRule" id="PRU00607"/>
    </source>
</evidence>
<dbReference type="PANTHER" id="PTHR11315:SF0">
    <property type="entry name" value="FOLATE GAMMA-GLUTAMYL HYDROLASE"/>
    <property type="match status" value="1"/>
</dbReference>
<evidence type="ECO:0000256" key="5">
    <source>
        <dbReference type="ARBA" id="ARBA00022801"/>
    </source>
</evidence>
<dbReference type="Pfam" id="PF07722">
    <property type="entry name" value="Peptidase_C26"/>
    <property type="match status" value="1"/>
</dbReference>
<proteinExistence type="inferred from homology"/>
<comment type="caution">
    <text evidence="9">The sequence shown here is derived from an EMBL/GenBank/DDBJ whole genome shotgun (WGS) entry which is preliminary data.</text>
</comment>
<dbReference type="EMBL" id="JARGDH010000004">
    <property type="protein sequence ID" value="KAL0271748.1"/>
    <property type="molecule type" value="Genomic_DNA"/>
</dbReference>
<keyword evidence="5 7" id="KW-0378">Hydrolase</keyword>
<gene>
    <name evidence="9" type="ORF">PYX00_008746</name>
</gene>
<dbReference type="Gene3D" id="3.40.50.880">
    <property type="match status" value="1"/>
</dbReference>
<keyword evidence="4 8" id="KW-0732">Signal</keyword>
<dbReference type="GO" id="GO:0005773">
    <property type="term" value="C:vacuole"/>
    <property type="evidence" value="ECO:0007669"/>
    <property type="project" value="TreeGrafter"/>
</dbReference>
<dbReference type="InterPro" id="IPR011697">
    <property type="entry name" value="Peptidase_C26"/>
</dbReference>
<feature type="active site" evidence="7">
    <location>
        <position position="252"/>
    </location>
</feature>
<dbReference type="SUPFAM" id="SSF52317">
    <property type="entry name" value="Class I glutamine amidotransferase-like"/>
    <property type="match status" value="1"/>
</dbReference>
<evidence type="ECO:0000256" key="6">
    <source>
        <dbReference type="PIRSR" id="PIRSR615527-1"/>
    </source>
</evidence>
<evidence type="ECO:0000256" key="4">
    <source>
        <dbReference type="ARBA" id="ARBA00022729"/>
    </source>
</evidence>
<feature type="active site" description="Nucleophile" evidence="6 7">
    <location>
        <position position="141"/>
    </location>
</feature>
<dbReference type="EC" id="3.4.19.9" evidence="7"/>
<feature type="chain" id="PRO_5043441747" description="folate gamma-glutamyl hydrolase" evidence="8">
    <location>
        <begin position="23"/>
        <end position="339"/>
    </location>
</feature>
<evidence type="ECO:0000256" key="2">
    <source>
        <dbReference type="ARBA" id="ARBA00011083"/>
    </source>
</evidence>
<comment type="similarity">
    <text evidence="2">Belongs to the peptidase C26 family.</text>
</comment>
<organism evidence="9">
    <name type="scientific">Menopon gallinae</name>
    <name type="common">poultry shaft louse</name>
    <dbReference type="NCBI Taxonomy" id="328185"/>
    <lineage>
        <taxon>Eukaryota</taxon>
        <taxon>Metazoa</taxon>
        <taxon>Ecdysozoa</taxon>
        <taxon>Arthropoda</taxon>
        <taxon>Hexapoda</taxon>
        <taxon>Insecta</taxon>
        <taxon>Pterygota</taxon>
        <taxon>Neoptera</taxon>
        <taxon>Paraneoptera</taxon>
        <taxon>Psocodea</taxon>
        <taxon>Troctomorpha</taxon>
        <taxon>Phthiraptera</taxon>
        <taxon>Amblycera</taxon>
        <taxon>Menoponidae</taxon>
        <taxon>Menopon</taxon>
    </lineage>
</organism>
<comment type="subcellular location">
    <subcellularLocation>
        <location evidence="1">Secreted</location>
        <location evidence="1">Extracellular space</location>
    </subcellularLocation>
</comment>
<dbReference type="GO" id="GO:0046900">
    <property type="term" value="P:tetrahydrofolylpolyglutamate metabolic process"/>
    <property type="evidence" value="ECO:0007669"/>
    <property type="project" value="TreeGrafter"/>
</dbReference>
<dbReference type="PROSITE" id="PS51275">
    <property type="entry name" value="PEPTIDASE_C26_GGH"/>
    <property type="match status" value="1"/>
</dbReference>
<protein>
    <recommendedName>
        <fullName evidence="7">folate gamma-glutamyl hydrolase</fullName>
        <ecNumber evidence="7">3.4.19.9</ecNumber>
    </recommendedName>
</protein>
<dbReference type="PROSITE" id="PS51273">
    <property type="entry name" value="GATASE_TYPE_1"/>
    <property type="match status" value="1"/>
</dbReference>
<comment type="catalytic activity">
    <reaction evidence="7">
        <text>(6S)-5,6,7,8-tetrahydrofolyl-(gamma-L-Glu)(n) + (n-1) H2O = (6S)-5,6,7,8-tetrahydrofolate + (n-1) L-glutamate</text>
        <dbReference type="Rhea" id="RHEA:56784"/>
        <dbReference type="Rhea" id="RHEA-COMP:14738"/>
        <dbReference type="ChEBI" id="CHEBI:15377"/>
        <dbReference type="ChEBI" id="CHEBI:29985"/>
        <dbReference type="ChEBI" id="CHEBI:57453"/>
        <dbReference type="ChEBI" id="CHEBI:141005"/>
        <dbReference type="EC" id="3.4.19.9"/>
    </reaction>
</comment>
<dbReference type="PANTHER" id="PTHR11315">
    <property type="entry name" value="PROTEASE FAMILY C26 GAMMA-GLUTAMYL HYDROLASE"/>
    <property type="match status" value="1"/>
</dbReference>
<dbReference type="AlphaFoldDB" id="A0AAW2HPI3"/>
<dbReference type="FunFam" id="3.40.50.880:FF:000024">
    <property type="entry name" value="Folate gamma-glutamyl hydrolase"/>
    <property type="match status" value="1"/>
</dbReference>
<sequence length="339" mass="39213">MKAFVYFLFILFLFQAFDITESQPNYRRSTCNVLNNRPIVGVLTQEVTGKLVEYYGNHYAYIASSYVKYLESAGSRVIPIWIGQRKEYYRSILSFVNGVLFPGGATFFNVTGGYAEAGKFIMEVANEFNNQGDYFPIWGTCLGFELMGYIENNMEEIRVDCQSNNQALPLKFKPDFLNSKLFGEAPCDVILTLKSLNATINFHQYCLTEKGMKDAGLLETWKILSINTDENGLEFISTMEHITKPYYAVQFHPEKPAFEWKATHVTPHDAPSIRANQYFADFFVQQARLNCHKFPSETEERKYLIYNFKTTYGIPQSSFTQLYFFDYGPRKTRRIKVDV</sequence>